<protein>
    <submittedName>
        <fullName evidence="1">Uncharacterized protein</fullName>
    </submittedName>
</protein>
<dbReference type="Proteomes" id="UP001266305">
    <property type="component" value="Unassembled WGS sequence"/>
</dbReference>
<evidence type="ECO:0000313" key="2">
    <source>
        <dbReference type="Proteomes" id="UP001266305"/>
    </source>
</evidence>
<name>A0ABQ9U0U0_SAGOE</name>
<gene>
    <name evidence="1" type="ORF">P7K49_031611</name>
</gene>
<reference evidence="1 2" key="1">
    <citation type="submission" date="2023-05" db="EMBL/GenBank/DDBJ databases">
        <title>B98-5 Cell Line De Novo Hybrid Assembly: An Optical Mapping Approach.</title>
        <authorList>
            <person name="Kananen K."/>
            <person name="Auerbach J.A."/>
            <person name="Kautto E."/>
            <person name="Blachly J.S."/>
        </authorList>
    </citation>
    <scope>NUCLEOTIDE SEQUENCE [LARGE SCALE GENOMIC DNA]</scope>
    <source>
        <strain evidence="1">B95-8</strain>
        <tissue evidence="1">Cell line</tissue>
    </source>
</reference>
<accession>A0ABQ9U0U0</accession>
<proteinExistence type="predicted"/>
<comment type="caution">
    <text evidence="1">The sequence shown here is derived from an EMBL/GenBank/DDBJ whole genome shotgun (WGS) entry which is preliminary data.</text>
</comment>
<organism evidence="1 2">
    <name type="scientific">Saguinus oedipus</name>
    <name type="common">Cotton-top tamarin</name>
    <name type="synonym">Oedipomidas oedipus</name>
    <dbReference type="NCBI Taxonomy" id="9490"/>
    <lineage>
        <taxon>Eukaryota</taxon>
        <taxon>Metazoa</taxon>
        <taxon>Chordata</taxon>
        <taxon>Craniata</taxon>
        <taxon>Vertebrata</taxon>
        <taxon>Euteleostomi</taxon>
        <taxon>Mammalia</taxon>
        <taxon>Eutheria</taxon>
        <taxon>Euarchontoglires</taxon>
        <taxon>Primates</taxon>
        <taxon>Haplorrhini</taxon>
        <taxon>Platyrrhini</taxon>
        <taxon>Cebidae</taxon>
        <taxon>Callitrichinae</taxon>
        <taxon>Saguinus</taxon>
    </lineage>
</organism>
<keyword evidence="2" id="KW-1185">Reference proteome</keyword>
<sequence>MDARGVVLGRGDKVYAGGGRQLLQHRGDEDLQGSTQSYSNLAKRGPAAQNWKQFILAIQFRRGTLSAAFISWRGGHDQKLVLEKDKQLLEESLGIGVVVQNTNEVSLAREVLPILSAQPDILQQDTALVLLSEGWAILGLCSSLPFEFAAIVPGTASNSFLYLKAFAQ</sequence>
<evidence type="ECO:0000313" key="1">
    <source>
        <dbReference type="EMBL" id="KAK2090355.1"/>
    </source>
</evidence>
<dbReference type="EMBL" id="JASSZA010000017">
    <property type="protein sequence ID" value="KAK2090355.1"/>
    <property type="molecule type" value="Genomic_DNA"/>
</dbReference>